<feature type="transmembrane region" description="Helical" evidence="2">
    <location>
        <begin position="82"/>
        <end position="101"/>
    </location>
</feature>
<keyword evidence="2" id="KW-1133">Transmembrane helix</keyword>
<feature type="region of interest" description="Disordered" evidence="1">
    <location>
        <begin position="199"/>
        <end position="242"/>
    </location>
</feature>
<feature type="compositionally biased region" description="Basic and acidic residues" evidence="1">
    <location>
        <begin position="199"/>
        <end position="219"/>
    </location>
</feature>
<evidence type="ECO:0000256" key="2">
    <source>
        <dbReference type="SAM" id="Phobius"/>
    </source>
</evidence>
<reference evidence="4 5" key="4">
    <citation type="submission" date="2017-10" db="EMBL/GenBank/DDBJ databases">
        <title>Genome analyses suggest a sexual origin of heterokaryosis in a supposedly ancient asexual fungus.</title>
        <authorList>
            <person name="Corradi N."/>
            <person name="Sedzielewska K."/>
            <person name="Noel J."/>
            <person name="Charron P."/>
            <person name="Farinelli L."/>
            <person name="Marton T."/>
            <person name="Kruger M."/>
            <person name="Pelin A."/>
            <person name="Brachmann A."/>
            <person name="Corradi N."/>
        </authorList>
    </citation>
    <scope>NUCLEOTIDE SEQUENCE [LARGE SCALE GENOMIC DNA]</scope>
    <source>
        <strain evidence="4 5">A1</strain>
    </source>
</reference>
<protein>
    <submittedName>
        <fullName evidence="3">Uncharacterized protein</fullName>
    </submittedName>
</protein>
<proteinExistence type="predicted"/>
<dbReference type="EMBL" id="LLXJ01000280">
    <property type="protein sequence ID" value="PKC11911.1"/>
    <property type="molecule type" value="Genomic_DNA"/>
</dbReference>
<accession>A0A2N0PYK6</accession>
<evidence type="ECO:0000313" key="6">
    <source>
        <dbReference type="Proteomes" id="UP000232722"/>
    </source>
</evidence>
<evidence type="ECO:0000313" key="5">
    <source>
        <dbReference type="Proteomes" id="UP000232688"/>
    </source>
</evidence>
<organism evidence="3 6">
    <name type="scientific">Rhizophagus irregularis</name>
    <dbReference type="NCBI Taxonomy" id="588596"/>
    <lineage>
        <taxon>Eukaryota</taxon>
        <taxon>Fungi</taxon>
        <taxon>Fungi incertae sedis</taxon>
        <taxon>Mucoromycota</taxon>
        <taxon>Glomeromycotina</taxon>
        <taxon>Glomeromycetes</taxon>
        <taxon>Glomerales</taxon>
        <taxon>Glomeraceae</taxon>
        <taxon>Rhizophagus</taxon>
    </lineage>
</organism>
<gene>
    <name evidence="4" type="ORF">RhiirA1_492279</name>
    <name evidence="3" type="ORF">RhiirA5_465854</name>
</gene>
<dbReference type="AlphaFoldDB" id="A0A2N0PYK6"/>
<evidence type="ECO:0000313" key="4">
    <source>
        <dbReference type="EMBL" id="PKC72390.1"/>
    </source>
</evidence>
<evidence type="ECO:0000313" key="3">
    <source>
        <dbReference type="EMBL" id="PKC11911.1"/>
    </source>
</evidence>
<name>A0A2N0PYK6_9GLOM</name>
<dbReference type="Proteomes" id="UP000232722">
    <property type="component" value="Unassembled WGS sequence"/>
</dbReference>
<keyword evidence="2" id="KW-0472">Membrane</keyword>
<keyword evidence="2" id="KW-0812">Transmembrane</keyword>
<dbReference type="VEuPathDB" id="FungiDB:FUN_011171"/>
<dbReference type="Proteomes" id="UP000232688">
    <property type="component" value="Unassembled WGS sequence"/>
</dbReference>
<dbReference type="VEuPathDB" id="FungiDB:RhiirA1_492279"/>
<reference evidence="4 5" key="3">
    <citation type="submission" date="2017-10" db="EMBL/GenBank/DDBJ databases">
        <title>Extensive intraspecific genome diversity in a model arbuscular mycorrhizal fungus.</title>
        <authorList>
            <person name="Chen E.C.H."/>
            <person name="Morin E."/>
            <person name="Baudet D."/>
            <person name="Noel J."/>
            <person name="Ndikumana S."/>
            <person name="Charron P."/>
            <person name="St-Onge C."/>
            <person name="Giorgi J."/>
            <person name="Grigoriev I.V."/>
            <person name="Roux C."/>
            <person name="Martin F.M."/>
            <person name="Corradi N."/>
        </authorList>
    </citation>
    <scope>NUCLEOTIDE SEQUENCE [LARGE SCALE GENOMIC DNA]</scope>
    <source>
        <strain evidence="4 5">A1</strain>
    </source>
</reference>
<dbReference type="VEuPathDB" id="FungiDB:RhiirFUN_012477"/>
<evidence type="ECO:0000256" key="1">
    <source>
        <dbReference type="SAM" id="MobiDB-lite"/>
    </source>
</evidence>
<comment type="caution">
    <text evidence="3">The sequence shown here is derived from an EMBL/GenBank/DDBJ whole genome shotgun (WGS) entry which is preliminary data.</text>
</comment>
<reference evidence="3 6" key="1">
    <citation type="submission" date="2016-04" db="EMBL/GenBank/DDBJ databases">
        <title>Genome analyses suggest a sexual origin of heterokaryosis in a supposedly ancient asexual fungus.</title>
        <authorList>
            <person name="Ropars J."/>
            <person name="Sedzielewska K."/>
            <person name="Noel J."/>
            <person name="Charron P."/>
            <person name="Farinelli L."/>
            <person name="Marton T."/>
            <person name="Kruger M."/>
            <person name="Pelin A."/>
            <person name="Brachmann A."/>
            <person name="Corradi N."/>
        </authorList>
    </citation>
    <scope>NUCLEOTIDE SEQUENCE [LARGE SCALE GENOMIC DNA]</scope>
    <source>
        <strain evidence="3 6">A5</strain>
    </source>
</reference>
<dbReference type="EMBL" id="LLXH01000127">
    <property type="protein sequence ID" value="PKC72390.1"/>
    <property type="molecule type" value="Genomic_DNA"/>
</dbReference>
<reference evidence="3 6" key="2">
    <citation type="submission" date="2017-09" db="EMBL/GenBank/DDBJ databases">
        <title>Extensive intraspecific genome diversity in a model arbuscular mycorrhizal fungus.</title>
        <authorList>
            <person name="Chen E.C."/>
            <person name="Morin E."/>
            <person name="Beaudet D."/>
            <person name="Noel J."/>
            <person name="Ndikumana S."/>
            <person name="Charron P."/>
            <person name="St-Onge C."/>
            <person name="Giorgi J."/>
            <person name="Grigoriev I.V."/>
            <person name="Roux C."/>
            <person name="Martin F.M."/>
            <person name="Corradi N."/>
        </authorList>
    </citation>
    <scope>NUCLEOTIDE SEQUENCE [LARGE SCALE GENOMIC DNA]</scope>
    <source>
        <strain evidence="3 6">A5</strain>
    </source>
</reference>
<sequence>MEDVTLKANANARYVISSKDQAIINDPDVYFRRTPHHSHTVCIRETEYNRYKKELDEISKFYAEVSEPGQEILMFRRRVHQLPRALVVGTTACLLVSYIPWTLRPMMLAKDNVQSGCLLVRDVFYSYLYRLSKQSTVVNVFWKLQVESQSIVVRSKLKEKKAKAKVLKLQANQHVTITTVAIEQIQQYARSTNTGITKRFYDDDNEKTAKRTRTNKSEVDNSDSEGNNNFHAENYDHQDLGQTDDELEKSLSVIVIKHREEIKIKVATILIKVSE</sequence>